<evidence type="ECO:0000256" key="4">
    <source>
        <dbReference type="ARBA" id="ARBA00022746"/>
    </source>
</evidence>
<dbReference type="PATRIC" id="fig|1227454.3.peg.3276"/>
<evidence type="ECO:0000313" key="11">
    <source>
        <dbReference type="Proteomes" id="UP000011607"/>
    </source>
</evidence>
<evidence type="ECO:0000313" key="10">
    <source>
        <dbReference type="EMBL" id="EMA31057.1"/>
    </source>
</evidence>
<evidence type="ECO:0000259" key="9">
    <source>
        <dbReference type="Pfam" id="PF18916"/>
    </source>
</evidence>
<feature type="transmembrane region" description="Helical" evidence="8">
    <location>
        <begin position="172"/>
        <end position="196"/>
    </location>
</feature>
<dbReference type="GO" id="GO:0016020">
    <property type="term" value="C:membrane"/>
    <property type="evidence" value="ECO:0007669"/>
    <property type="project" value="UniProtKB-SubCell"/>
</dbReference>
<feature type="transmembrane region" description="Helical" evidence="8">
    <location>
        <begin position="85"/>
        <end position="106"/>
    </location>
</feature>
<dbReference type="GO" id="GO:0016872">
    <property type="term" value="F:intramolecular lyase activity"/>
    <property type="evidence" value="ECO:0007669"/>
    <property type="project" value="InterPro"/>
</dbReference>
<comment type="pathway">
    <text evidence="2">Carotenoid biosynthesis.</text>
</comment>
<dbReference type="Pfam" id="PF18916">
    <property type="entry name" value="Lycopene_cyc"/>
    <property type="match status" value="2"/>
</dbReference>
<dbReference type="STRING" id="1227454.C446_15995"/>
<feature type="transmembrane region" description="Helical" evidence="8">
    <location>
        <begin position="39"/>
        <end position="57"/>
    </location>
</feature>
<gene>
    <name evidence="10" type="ORF">C446_15995</name>
</gene>
<keyword evidence="6 8" id="KW-0472">Membrane</keyword>
<evidence type="ECO:0000256" key="6">
    <source>
        <dbReference type="ARBA" id="ARBA00023136"/>
    </source>
</evidence>
<evidence type="ECO:0000256" key="8">
    <source>
        <dbReference type="SAM" id="Phobius"/>
    </source>
</evidence>
<dbReference type="eggNOG" id="arCOG04685">
    <property type="taxonomic scope" value="Archaea"/>
</dbReference>
<dbReference type="AlphaFoldDB" id="M0LBX9"/>
<keyword evidence="4" id="KW-0125">Carotenoid biosynthesis</keyword>
<protein>
    <submittedName>
        <fullName evidence="10">Lycopene cyclase domain protein</fullName>
    </submittedName>
</protein>
<dbReference type="OrthoDB" id="241129at2157"/>
<evidence type="ECO:0000256" key="2">
    <source>
        <dbReference type="ARBA" id="ARBA00004829"/>
    </source>
</evidence>
<sequence length="263" mass="29459">MSVQYGYLAFHLVFIVPPILLLGWLSVRRSGAWLDRRSLSGLAIMIVLAVVYTTPWTNVMIPEGVWWYGDGAVVARLWYTPVEEYLFFVLQPVLTALWLFQFLTVADRSLRIPMGHRIAGALAGLGISVVGWGLLETTATFYLGSILFWAGPILAIQWAFGLTYLRDVWPTVLVGVGVPTLYLWVADRVAIGLGIWEISGTHTVGYTLLGLPVEEALFFLVTNVFVVQGIVFYVWLLDRREELRALVSAPDWTPNVDPDVDRS</sequence>
<feature type="transmembrane region" description="Helical" evidence="8">
    <location>
        <begin position="118"/>
        <end position="135"/>
    </location>
</feature>
<name>M0LBX9_9EURY</name>
<comment type="caution">
    <text evidence="10">The sequence shown here is derived from an EMBL/GenBank/DDBJ whole genome shotgun (WGS) entry which is preliminary data.</text>
</comment>
<evidence type="ECO:0000256" key="7">
    <source>
        <dbReference type="ARBA" id="ARBA00023235"/>
    </source>
</evidence>
<dbReference type="Proteomes" id="UP000011607">
    <property type="component" value="Unassembled WGS sequence"/>
</dbReference>
<feature type="transmembrane region" description="Helical" evidence="8">
    <location>
        <begin position="6"/>
        <end position="27"/>
    </location>
</feature>
<keyword evidence="11" id="KW-1185">Reference proteome</keyword>
<organism evidence="10 11">
    <name type="scientific">Halobiforma nitratireducens JCM 10879</name>
    <dbReference type="NCBI Taxonomy" id="1227454"/>
    <lineage>
        <taxon>Archaea</taxon>
        <taxon>Methanobacteriati</taxon>
        <taxon>Methanobacteriota</taxon>
        <taxon>Stenosarchaea group</taxon>
        <taxon>Halobacteria</taxon>
        <taxon>Halobacteriales</taxon>
        <taxon>Natrialbaceae</taxon>
        <taxon>Halobiforma</taxon>
    </lineage>
</organism>
<dbReference type="GO" id="GO:0045436">
    <property type="term" value="F:lycopene beta cyclase activity"/>
    <property type="evidence" value="ECO:0007669"/>
    <property type="project" value="UniProtKB-ARBA"/>
</dbReference>
<evidence type="ECO:0000256" key="5">
    <source>
        <dbReference type="ARBA" id="ARBA00022989"/>
    </source>
</evidence>
<reference evidence="10 11" key="1">
    <citation type="journal article" date="2014" name="PLoS Genet.">
        <title>Phylogenetically driven sequencing of extremely halophilic archaea reveals strategies for static and dynamic osmo-response.</title>
        <authorList>
            <person name="Becker E.A."/>
            <person name="Seitzer P.M."/>
            <person name="Tritt A."/>
            <person name="Larsen D."/>
            <person name="Krusor M."/>
            <person name="Yao A.I."/>
            <person name="Wu D."/>
            <person name="Madern D."/>
            <person name="Eisen J.A."/>
            <person name="Darling A.E."/>
            <person name="Facciotti M.T."/>
        </authorList>
    </citation>
    <scope>NUCLEOTIDE SEQUENCE [LARGE SCALE GENOMIC DNA]</scope>
    <source>
        <strain evidence="10 11">JCM 10879</strain>
    </source>
</reference>
<proteinExistence type="predicted"/>
<dbReference type="NCBIfam" id="TIGR03462">
    <property type="entry name" value="CarR_dom_SF"/>
    <property type="match status" value="2"/>
</dbReference>
<dbReference type="GO" id="GO:0016117">
    <property type="term" value="P:carotenoid biosynthetic process"/>
    <property type="evidence" value="ECO:0007669"/>
    <property type="project" value="UniProtKB-KW"/>
</dbReference>
<dbReference type="InterPro" id="IPR017825">
    <property type="entry name" value="Lycopene_cyclase_dom"/>
</dbReference>
<feature type="transmembrane region" description="Helical" evidence="8">
    <location>
        <begin position="216"/>
        <end position="236"/>
    </location>
</feature>
<evidence type="ECO:0000256" key="3">
    <source>
        <dbReference type="ARBA" id="ARBA00022692"/>
    </source>
</evidence>
<feature type="domain" description="Lycopene cyclase" evidence="9">
    <location>
        <begin position="141"/>
        <end position="226"/>
    </location>
</feature>
<evidence type="ECO:0000256" key="1">
    <source>
        <dbReference type="ARBA" id="ARBA00004141"/>
    </source>
</evidence>
<dbReference type="EMBL" id="AOMA01000167">
    <property type="protein sequence ID" value="EMA31057.1"/>
    <property type="molecule type" value="Genomic_DNA"/>
</dbReference>
<feature type="domain" description="Lycopene cyclase" evidence="9">
    <location>
        <begin position="20"/>
        <end position="96"/>
    </location>
</feature>
<comment type="subcellular location">
    <subcellularLocation>
        <location evidence="1">Membrane</location>
        <topology evidence="1">Multi-pass membrane protein</topology>
    </subcellularLocation>
</comment>
<dbReference type="RefSeq" id="WP_006674085.1">
    <property type="nucleotide sequence ID" value="NZ_AOMA01000167.1"/>
</dbReference>
<keyword evidence="3 8" id="KW-0812">Transmembrane</keyword>
<keyword evidence="5 8" id="KW-1133">Transmembrane helix</keyword>
<accession>M0LBX9</accession>
<keyword evidence="7" id="KW-0413">Isomerase</keyword>
<feature type="transmembrane region" description="Helical" evidence="8">
    <location>
        <begin position="141"/>
        <end position="165"/>
    </location>
</feature>